<proteinExistence type="inferred from homology"/>
<dbReference type="eggNOG" id="COG0318">
    <property type="taxonomic scope" value="Bacteria"/>
</dbReference>
<keyword evidence="2 7" id="KW-0436">Ligase</keyword>
<dbReference type="PANTHER" id="PTHR43107">
    <property type="entry name" value="LONG-CHAIN FATTY ACID TRANSPORT PROTEIN"/>
    <property type="match status" value="1"/>
</dbReference>
<evidence type="ECO:0000256" key="3">
    <source>
        <dbReference type="ARBA" id="ARBA00022741"/>
    </source>
</evidence>
<dbReference type="InterPro" id="IPR045851">
    <property type="entry name" value="AMP-bd_C_sf"/>
</dbReference>
<dbReference type="eggNOG" id="COG3243">
    <property type="taxonomic scope" value="Bacteria"/>
</dbReference>
<dbReference type="SUPFAM" id="SSF56801">
    <property type="entry name" value="Acetyl-CoA synthetase-like"/>
    <property type="match status" value="1"/>
</dbReference>
<organism evidence="7 8">
    <name type="scientific">Gordonia hirsuta DSM 44140 = NBRC 16056</name>
    <dbReference type="NCBI Taxonomy" id="1121927"/>
    <lineage>
        <taxon>Bacteria</taxon>
        <taxon>Bacillati</taxon>
        <taxon>Actinomycetota</taxon>
        <taxon>Actinomycetes</taxon>
        <taxon>Mycobacteriales</taxon>
        <taxon>Gordoniaceae</taxon>
        <taxon>Gordonia</taxon>
    </lineage>
</organism>
<feature type="compositionally biased region" description="Low complexity" evidence="5">
    <location>
        <begin position="1001"/>
        <end position="1050"/>
    </location>
</feature>
<feature type="domain" description="AMP-dependent synthetase/ligase" evidence="6">
    <location>
        <begin position="449"/>
        <end position="772"/>
    </location>
</feature>
<sequence>MVGVPNIGGMVGRVVATAQNGLEVVRLGGFETGTEPAPFRIVETEKMYRLRRYFPEDPGDGFSHIILIPPMMVSANVYDVTRDNGAASILYRHGIIPWVIDFGSPDHEEGGMERTLTDHVMAISRVVDLVRGVVGRDVHLGGYSQGGMFAYQTAAYRRSAGIASVVTYGSPVDVLAALPLGVPANLAVPGAELLADKVFTRLWIPSWLARTGFQMADPVKTARSRISFLRKLHDRDALLPREDQRRFIEQEGWVAWSGPAIAELLKQFVVHNRMVSGGFVIDGEIVSLTEITSPVLAFVGETDDIGQPLAVRGIVNASPDADVYETLIPAGHFGLVVGSTAGRLSWPTTSQWIRWIDGEGERPETISPMSPPEKGGGSGISWTSRLTYGVGQVAGAGTVLTKELIDAVDSVQRTTRAVASESVRTVPRLFRLGQIQPSTRISLGKLMSENNRRTPDAELFLFENRVLTHDQVNTRIDNVVAGLIECGVRPGEHIGVMMDPRPSALVVVAALSRLGAVAVMLSSASDLAEMVTEAQVRVIVADPDHLDIASSVCGRVLVLGGGDARVIDRADGSSIVDMERIDPAQVRLPSWYRPDPGLAGDLAFILYSRVQSRLVRWSVTNHRFAMSAFGAAAAAGLSDHDTVYCLPPLHHASGLLTTLGATVAGRSRIALSTGVDVDRFQTEVRRYGVTVVSYTWSMLREVLHSPSFDPAQLSTVRLFMGSGLPTGLWADIHRELPRSKVLEFFATADGSAILANIDGTKIGAMGRPLPETNSVALAAYRTDLGQLEIDRDSGFVRAAETGEVGMLMAHAGQRYEAGGRVLRDVFRPHDRWEVSGLLFRRDVDGDLWFLGSESTMIRSADGVLFAEPIQQALARMPGIDQAVVYGVGEPGEQVAVAALTLRTGASSPTPTQLRVTLGELAATDRPHLIMVVRDIPVSESYRPMYADLVRRGIPKPGPKIWYRDAQGRYRRYTKSIVDSIDWSAPTPQPAARRPHGDSRVAGSPDGPTAGGPDTTGAQTADAQTSGADATAAQQDSAEAAPRRAATGAAGSLVPGEKEQS</sequence>
<dbReference type="Gene3D" id="3.40.50.12780">
    <property type="entry name" value="N-terminal domain of ligase-like"/>
    <property type="match status" value="1"/>
</dbReference>
<reference evidence="7 8" key="1">
    <citation type="submission" date="2012-12" db="EMBL/GenBank/DDBJ databases">
        <title>Whole genome shotgun sequence of Gordonia hirsuta NBRC 16056.</title>
        <authorList>
            <person name="Isaki-Nakamura S."/>
            <person name="Hosoyama A."/>
            <person name="Tsuchikane K."/>
            <person name="Katsumata H."/>
            <person name="Baba S."/>
            <person name="Yamazaki S."/>
            <person name="Fujita N."/>
        </authorList>
    </citation>
    <scope>NUCLEOTIDE SEQUENCE [LARGE SCALE GENOMIC DNA]</scope>
    <source>
        <strain evidence="7 8">NBRC 16056</strain>
    </source>
</reference>
<keyword evidence="3" id="KW-0547">Nucleotide-binding</keyword>
<dbReference type="GO" id="GO:0005324">
    <property type="term" value="F:long-chain fatty acid transmembrane transporter activity"/>
    <property type="evidence" value="ECO:0007669"/>
    <property type="project" value="TreeGrafter"/>
</dbReference>
<dbReference type="Gene3D" id="3.30.300.30">
    <property type="match status" value="1"/>
</dbReference>
<dbReference type="InterPro" id="IPR029058">
    <property type="entry name" value="AB_hydrolase_fold"/>
</dbReference>
<dbReference type="STRING" id="1121927.GOHSU_02_01370"/>
<dbReference type="GO" id="GO:0044539">
    <property type="term" value="P:long-chain fatty acid import into cell"/>
    <property type="evidence" value="ECO:0007669"/>
    <property type="project" value="TreeGrafter"/>
</dbReference>
<protein>
    <submittedName>
        <fullName evidence="7">Putative fatty-acid--CoA ligase</fullName>
    </submittedName>
</protein>
<evidence type="ECO:0000256" key="2">
    <source>
        <dbReference type="ARBA" id="ARBA00022598"/>
    </source>
</evidence>
<gene>
    <name evidence="7" type="ORF">GOHSU_02_01370</name>
</gene>
<comment type="similarity">
    <text evidence="1">Belongs to the ATP-dependent AMP-binding enzyme family.</text>
</comment>
<evidence type="ECO:0000256" key="1">
    <source>
        <dbReference type="ARBA" id="ARBA00006432"/>
    </source>
</evidence>
<dbReference type="NCBIfam" id="NF005898">
    <property type="entry name" value="PRK07868.1"/>
    <property type="match status" value="1"/>
</dbReference>
<dbReference type="AlphaFoldDB" id="L7L7I5"/>
<dbReference type="PANTHER" id="PTHR43107:SF15">
    <property type="entry name" value="FATTY ACID TRANSPORT PROTEIN 3, ISOFORM A"/>
    <property type="match status" value="1"/>
</dbReference>
<evidence type="ECO:0000256" key="5">
    <source>
        <dbReference type="SAM" id="MobiDB-lite"/>
    </source>
</evidence>
<evidence type="ECO:0000259" key="6">
    <source>
        <dbReference type="Pfam" id="PF00501"/>
    </source>
</evidence>
<dbReference type="Pfam" id="PF00501">
    <property type="entry name" value="AMP-binding"/>
    <property type="match status" value="1"/>
</dbReference>
<evidence type="ECO:0000313" key="7">
    <source>
        <dbReference type="EMBL" id="GAC55992.1"/>
    </source>
</evidence>
<dbReference type="GO" id="GO:0005886">
    <property type="term" value="C:plasma membrane"/>
    <property type="evidence" value="ECO:0007669"/>
    <property type="project" value="TreeGrafter"/>
</dbReference>
<dbReference type="GO" id="GO:0004467">
    <property type="term" value="F:long-chain fatty acid-CoA ligase activity"/>
    <property type="evidence" value="ECO:0007669"/>
    <property type="project" value="TreeGrafter"/>
</dbReference>
<dbReference type="Gene3D" id="3.40.50.1820">
    <property type="entry name" value="alpha/beta hydrolase"/>
    <property type="match status" value="1"/>
</dbReference>
<dbReference type="EMBL" id="BANT01000002">
    <property type="protein sequence ID" value="GAC55992.1"/>
    <property type="molecule type" value="Genomic_DNA"/>
</dbReference>
<dbReference type="RefSeq" id="WP_005935308.1">
    <property type="nucleotide sequence ID" value="NZ_ATVK01000040.1"/>
</dbReference>
<feature type="region of interest" description="Disordered" evidence="5">
    <location>
        <begin position="980"/>
        <end position="1060"/>
    </location>
</feature>
<dbReference type="InterPro" id="IPR042099">
    <property type="entry name" value="ANL_N_sf"/>
</dbReference>
<dbReference type="GO" id="GO:0005524">
    <property type="term" value="F:ATP binding"/>
    <property type="evidence" value="ECO:0007669"/>
    <property type="project" value="UniProtKB-KW"/>
</dbReference>
<dbReference type="Proteomes" id="UP000053405">
    <property type="component" value="Unassembled WGS sequence"/>
</dbReference>
<name>L7L7I5_9ACTN</name>
<dbReference type="SUPFAM" id="SSF53474">
    <property type="entry name" value="alpha/beta-Hydrolases"/>
    <property type="match status" value="1"/>
</dbReference>
<keyword evidence="4" id="KW-0067">ATP-binding</keyword>
<evidence type="ECO:0000313" key="8">
    <source>
        <dbReference type="Proteomes" id="UP000053405"/>
    </source>
</evidence>
<evidence type="ECO:0000256" key="4">
    <source>
        <dbReference type="ARBA" id="ARBA00022840"/>
    </source>
</evidence>
<accession>L7L7I5</accession>
<dbReference type="InterPro" id="IPR000873">
    <property type="entry name" value="AMP-dep_synth/lig_dom"/>
</dbReference>
<comment type="caution">
    <text evidence="7">The sequence shown here is derived from an EMBL/GenBank/DDBJ whole genome shotgun (WGS) entry which is preliminary data.</text>
</comment>
<keyword evidence="8" id="KW-1185">Reference proteome</keyword>